<protein>
    <submittedName>
        <fullName evidence="4">Thioesterase II family protein</fullName>
    </submittedName>
</protein>
<evidence type="ECO:0000259" key="3">
    <source>
        <dbReference type="SMART" id="SM00824"/>
    </source>
</evidence>
<dbReference type="InterPro" id="IPR001031">
    <property type="entry name" value="Thioesterase"/>
</dbReference>
<dbReference type="SUPFAM" id="SSF53474">
    <property type="entry name" value="alpha/beta-Hydrolases"/>
    <property type="match status" value="1"/>
</dbReference>
<reference evidence="5" key="1">
    <citation type="journal article" date="2019" name="Int. J. Syst. Evol. Microbiol.">
        <title>The Global Catalogue of Microorganisms (GCM) 10K type strain sequencing project: providing services to taxonomists for standard genome sequencing and annotation.</title>
        <authorList>
            <consortium name="The Broad Institute Genomics Platform"/>
            <consortium name="The Broad Institute Genome Sequencing Center for Infectious Disease"/>
            <person name="Wu L."/>
            <person name="Ma J."/>
        </authorList>
    </citation>
    <scope>NUCLEOTIDE SEQUENCE [LARGE SCALE GENOMIC DNA]</scope>
    <source>
        <strain evidence="5">KCTC 12848</strain>
    </source>
</reference>
<evidence type="ECO:0000313" key="5">
    <source>
        <dbReference type="Proteomes" id="UP001595833"/>
    </source>
</evidence>
<dbReference type="EMBL" id="JBHSJB010000050">
    <property type="protein sequence ID" value="MFC5059910.1"/>
    <property type="molecule type" value="Genomic_DNA"/>
</dbReference>
<dbReference type="InterPro" id="IPR029058">
    <property type="entry name" value="AB_hydrolase_fold"/>
</dbReference>
<dbReference type="Proteomes" id="UP001595833">
    <property type="component" value="Unassembled WGS sequence"/>
</dbReference>
<proteinExistence type="inferred from homology"/>
<dbReference type="Pfam" id="PF00975">
    <property type="entry name" value="Thioesterase"/>
    <property type="match status" value="1"/>
</dbReference>
<dbReference type="PANTHER" id="PTHR11487:SF0">
    <property type="entry name" value="S-ACYL FATTY ACID SYNTHASE THIOESTERASE, MEDIUM CHAIN"/>
    <property type="match status" value="1"/>
</dbReference>
<dbReference type="InterPro" id="IPR012223">
    <property type="entry name" value="TEII"/>
</dbReference>
<dbReference type="SMART" id="SM00824">
    <property type="entry name" value="PKS_TE"/>
    <property type="match status" value="1"/>
</dbReference>
<evidence type="ECO:0000256" key="2">
    <source>
        <dbReference type="ARBA" id="ARBA00022801"/>
    </source>
</evidence>
<evidence type="ECO:0000313" key="4">
    <source>
        <dbReference type="EMBL" id="MFC5059910.1"/>
    </source>
</evidence>
<evidence type="ECO:0000256" key="1">
    <source>
        <dbReference type="ARBA" id="ARBA00007169"/>
    </source>
</evidence>
<dbReference type="PANTHER" id="PTHR11487">
    <property type="entry name" value="THIOESTERASE"/>
    <property type="match status" value="1"/>
</dbReference>
<name>A0ABV9YB13_9PSEU</name>
<keyword evidence="2" id="KW-0378">Hydrolase</keyword>
<organism evidence="4 5">
    <name type="scientific">Saccharothrix xinjiangensis</name>
    <dbReference type="NCBI Taxonomy" id="204798"/>
    <lineage>
        <taxon>Bacteria</taxon>
        <taxon>Bacillati</taxon>
        <taxon>Actinomycetota</taxon>
        <taxon>Actinomycetes</taxon>
        <taxon>Pseudonocardiales</taxon>
        <taxon>Pseudonocardiaceae</taxon>
        <taxon>Saccharothrix</taxon>
    </lineage>
</organism>
<dbReference type="InterPro" id="IPR020802">
    <property type="entry name" value="TesA-like"/>
</dbReference>
<sequence length="262" mass="28277">MASDRWFRAPLPRPAARARLVCFPFAGGAASAFRDWAALLPDDVELIAVQYPGRQDRAGEDLPPDLPALADRLAAALRPLAGRSTAFLGHSMGAVVAFEVARRLRPRFPAPLARLFVSACAAPPALRPRGLRFEDGELRDYVRSMGGAGGEAVADDDLWQLVRPVLAGDLRLMESYRYDPGAPLAVPITTLAGERDQYAPPASMRAWRELSLAPTDHHVLPGGHFHFEEDLPAVVRVLAAGLGEPRSRTPEPSVVDGGRDAI</sequence>
<comment type="similarity">
    <text evidence="1">Belongs to the thioesterase family.</text>
</comment>
<dbReference type="Gene3D" id="3.40.50.1820">
    <property type="entry name" value="alpha/beta hydrolase"/>
    <property type="match status" value="1"/>
</dbReference>
<comment type="caution">
    <text evidence="4">The sequence shown here is derived from an EMBL/GenBank/DDBJ whole genome shotgun (WGS) entry which is preliminary data.</text>
</comment>
<gene>
    <name evidence="4" type="ORF">ACFPFM_39875</name>
</gene>
<dbReference type="RefSeq" id="WP_344042464.1">
    <property type="nucleotide sequence ID" value="NZ_BAAAKE010000034.1"/>
</dbReference>
<accession>A0ABV9YB13</accession>
<keyword evidence="5" id="KW-1185">Reference proteome</keyword>
<feature type="domain" description="Thioesterase TesA-like" evidence="3">
    <location>
        <begin position="21"/>
        <end position="242"/>
    </location>
</feature>